<dbReference type="OrthoDB" id="2986332at2759"/>
<dbReference type="AlphaFoldDB" id="A0A1L7WQA8"/>
<dbReference type="STRING" id="576137.A0A1L7WQA8"/>
<evidence type="ECO:0000256" key="1">
    <source>
        <dbReference type="SAM" id="SignalP"/>
    </source>
</evidence>
<dbReference type="EMBL" id="FJOG01000005">
    <property type="protein sequence ID" value="CZR54946.1"/>
    <property type="molecule type" value="Genomic_DNA"/>
</dbReference>
<keyword evidence="3" id="KW-1185">Reference proteome</keyword>
<evidence type="ECO:0000313" key="3">
    <source>
        <dbReference type="Proteomes" id="UP000184330"/>
    </source>
</evidence>
<dbReference type="Proteomes" id="UP000184330">
    <property type="component" value="Unassembled WGS sequence"/>
</dbReference>
<accession>A0A1L7WQA8</accession>
<proteinExistence type="predicted"/>
<keyword evidence="1" id="KW-0732">Signal</keyword>
<feature type="signal peptide" evidence="1">
    <location>
        <begin position="1"/>
        <end position="18"/>
    </location>
</feature>
<organism evidence="2 3">
    <name type="scientific">Phialocephala subalpina</name>
    <dbReference type="NCBI Taxonomy" id="576137"/>
    <lineage>
        <taxon>Eukaryota</taxon>
        <taxon>Fungi</taxon>
        <taxon>Dikarya</taxon>
        <taxon>Ascomycota</taxon>
        <taxon>Pezizomycotina</taxon>
        <taxon>Leotiomycetes</taxon>
        <taxon>Helotiales</taxon>
        <taxon>Mollisiaceae</taxon>
        <taxon>Phialocephala</taxon>
        <taxon>Phialocephala fortinii species complex</taxon>
    </lineage>
</organism>
<sequence>MQIKSFLAFIALTGSAFAADCQNSPGVANGECVKLYEGGNCNGNVAVSYKPTCEGNCFQFGFNSIDAAGDGTFGTSVVIYSDNNCQNQISTIGNTIESSCGNTIGQSHKSFYRC</sequence>
<feature type="chain" id="PRO_5012837864" evidence="1">
    <location>
        <begin position="19"/>
        <end position="114"/>
    </location>
</feature>
<gene>
    <name evidence="2" type="ORF">PAC_04831</name>
</gene>
<evidence type="ECO:0000313" key="2">
    <source>
        <dbReference type="EMBL" id="CZR54946.1"/>
    </source>
</evidence>
<reference evidence="2 3" key="1">
    <citation type="submission" date="2016-03" db="EMBL/GenBank/DDBJ databases">
        <authorList>
            <person name="Ploux O."/>
        </authorList>
    </citation>
    <scope>NUCLEOTIDE SEQUENCE [LARGE SCALE GENOMIC DNA]</scope>
    <source>
        <strain evidence="2 3">UAMH 11012</strain>
    </source>
</reference>
<name>A0A1L7WQA8_9HELO</name>
<protein>
    <submittedName>
        <fullName evidence="2">Uncharacterized protein</fullName>
    </submittedName>
</protein>